<proteinExistence type="predicted"/>
<feature type="signal peptide" evidence="1">
    <location>
        <begin position="1"/>
        <end position="20"/>
    </location>
</feature>
<evidence type="ECO:0000256" key="1">
    <source>
        <dbReference type="SAM" id="SignalP"/>
    </source>
</evidence>
<evidence type="ECO:0000313" key="2">
    <source>
        <dbReference type="EMBL" id="GAA3885524.1"/>
    </source>
</evidence>
<comment type="caution">
    <text evidence="2">The sequence shown here is derived from an EMBL/GenBank/DDBJ whole genome shotgun (WGS) entry which is preliminary data.</text>
</comment>
<keyword evidence="1" id="KW-0732">Signal</keyword>
<dbReference type="EMBL" id="BAABBM010000001">
    <property type="protein sequence ID" value="GAA3885524.1"/>
    <property type="molecule type" value="Genomic_DNA"/>
</dbReference>
<gene>
    <name evidence="2" type="ORF">GCM10022276_00510</name>
</gene>
<name>A0ABP7KTF1_9SPHN</name>
<dbReference type="Proteomes" id="UP001500827">
    <property type="component" value="Unassembled WGS sequence"/>
</dbReference>
<accession>A0ABP7KTF1</accession>
<reference evidence="3" key="1">
    <citation type="journal article" date="2019" name="Int. J. Syst. Evol. Microbiol.">
        <title>The Global Catalogue of Microorganisms (GCM) 10K type strain sequencing project: providing services to taxonomists for standard genome sequencing and annotation.</title>
        <authorList>
            <consortium name="The Broad Institute Genomics Platform"/>
            <consortium name="The Broad Institute Genome Sequencing Center for Infectious Disease"/>
            <person name="Wu L."/>
            <person name="Ma J."/>
        </authorList>
    </citation>
    <scope>NUCLEOTIDE SEQUENCE [LARGE SCALE GENOMIC DNA]</scope>
    <source>
        <strain evidence="3">JCM 17543</strain>
    </source>
</reference>
<evidence type="ECO:0008006" key="4">
    <source>
        <dbReference type="Google" id="ProtNLM"/>
    </source>
</evidence>
<sequence length="213" mass="22237">MKLRLAALATVIMLSACRHAGDITAENGGGIYAIRSACPILGIPAATGDITLFDPAGSTDSRAIDVSAAITDIQSSCADAGNDVASTATFTIVALRRDAGPARQVVLPYFDVAMQGGQDIVAKRVGQAVLSFPAGGLHASTRVQATIRVNRAAATLPQNVREIITRPRKAGEAEAAQDPLADPTVRSAVAKATFEHLIGFQLTQDQLRYNATR</sequence>
<evidence type="ECO:0000313" key="3">
    <source>
        <dbReference type="Proteomes" id="UP001500827"/>
    </source>
</evidence>
<dbReference type="PROSITE" id="PS51257">
    <property type="entry name" value="PROKAR_LIPOPROTEIN"/>
    <property type="match status" value="1"/>
</dbReference>
<organism evidence="2 3">
    <name type="scientific">Sphingomonas limnosediminicola</name>
    <dbReference type="NCBI Taxonomy" id="940133"/>
    <lineage>
        <taxon>Bacteria</taxon>
        <taxon>Pseudomonadati</taxon>
        <taxon>Pseudomonadota</taxon>
        <taxon>Alphaproteobacteria</taxon>
        <taxon>Sphingomonadales</taxon>
        <taxon>Sphingomonadaceae</taxon>
        <taxon>Sphingomonas</taxon>
    </lineage>
</organism>
<dbReference type="RefSeq" id="WP_344697687.1">
    <property type="nucleotide sequence ID" value="NZ_BAABBM010000001.1"/>
</dbReference>
<keyword evidence="3" id="KW-1185">Reference proteome</keyword>
<protein>
    <recommendedName>
        <fullName evidence="4">Lipoprotein</fullName>
    </recommendedName>
</protein>
<feature type="chain" id="PRO_5045313616" description="Lipoprotein" evidence="1">
    <location>
        <begin position="21"/>
        <end position="213"/>
    </location>
</feature>